<keyword evidence="2" id="KW-0805">Transcription regulation</keyword>
<dbReference type="Pfam" id="PF00126">
    <property type="entry name" value="HTH_1"/>
    <property type="match status" value="1"/>
</dbReference>
<evidence type="ECO:0000259" key="6">
    <source>
        <dbReference type="PROSITE" id="PS50931"/>
    </source>
</evidence>
<dbReference type="Pfam" id="PF03466">
    <property type="entry name" value="LysR_substrate"/>
    <property type="match status" value="1"/>
</dbReference>
<evidence type="ECO:0000256" key="3">
    <source>
        <dbReference type="ARBA" id="ARBA00023125"/>
    </source>
</evidence>
<dbReference type="CDD" id="cd08466">
    <property type="entry name" value="PBP2_LeuO"/>
    <property type="match status" value="1"/>
</dbReference>
<evidence type="ECO:0000313" key="7">
    <source>
        <dbReference type="EMBL" id="CAJ0686097.1"/>
    </source>
</evidence>
<protein>
    <submittedName>
        <fullName evidence="7">PCP degradation transcriptional activation protein</fullName>
    </submittedName>
</protein>
<dbReference type="InterPro" id="IPR000847">
    <property type="entry name" value="LysR_HTH_N"/>
</dbReference>
<keyword evidence="3" id="KW-0238">DNA-binding</keyword>
<keyword evidence="4" id="KW-0804">Transcription</keyword>
<accession>A0AAD2EIY0</accession>
<dbReference type="InterPro" id="IPR036388">
    <property type="entry name" value="WH-like_DNA-bd_sf"/>
</dbReference>
<dbReference type="SUPFAM" id="SSF53850">
    <property type="entry name" value="Periplasmic binding protein-like II"/>
    <property type="match status" value="1"/>
</dbReference>
<dbReference type="PROSITE" id="PS50931">
    <property type="entry name" value="HTH_LYSR"/>
    <property type="match status" value="1"/>
</dbReference>
<evidence type="ECO:0000313" key="8">
    <source>
        <dbReference type="Proteomes" id="UP001190002"/>
    </source>
</evidence>
<dbReference type="RefSeq" id="WP_063391889.1">
    <property type="nucleotide sequence ID" value="NZ_CATVWW010000001.1"/>
</dbReference>
<evidence type="ECO:0000256" key="5">
    <source>
        <dbReference type="SAM" id="MobiDB-lite"/>
    </source>
</evidence>
<gene>
    <name evidence="7" type="primary">pcpR_5</name>
    <name evidence="7" type="ORF">R77591_02841</name>
</gene>
<feature type="compositionally biased region" description="Basic and acidic residues" evidence="5">
    <location>
        <begin position="335"/>
        <end position="349"/>
    </location>
</feature>
<dbReference type="InterPro" id="IPR005119">
    <property type="entry name" value="LysR_subst-bd"/>
</dbReference>
<dbReference type="AlphaFoldDB" id="A0AAD2EIY0"/>
<dbReference type="PANTHER" id="PTHR30118:SF15">
    <property type="entry name" value="TRANSCRIPTIONAL REGULATORY PROTEIN"/>
    <property type="match status" value="1"/>
</dbReference>
<organism evidence="7 8">
    <name type="scientific">Ralstonia mannitolilytica</name>
    <dbReference type="NCBI Taxonomy" id="105219"/>
    <lineage>
        <taxon>Bacteria</taxon>
        <taxon>Pseudomonadati</taxon>
        <taxon>Pseudomonadota</taxon>
        <taxon>Betaproteobacteria</taxon>
        <taxon>Burkholderiales</taxon>
        <taxon>Burkholderiaceae</taxon>
        <taxon>Ralstonia</taxon>
    </lineage>
</organism>
<dbReference type="Gene3D" id="1.10.10.10">
    <property type="entry name" value="Winged helix-like DNA-binding domain superfamily/Winged helix DNA-binding domain"/>
    <property type="match status" value="1"/>
</dbReference>
<dbReference type="EMBL" id="CATVXE010000011">
    <property type="protein sequence ID" value="CAJ0686097.1"/>
    <property type="molecule type" value="Genomic_DNA"/>
</dbReference>
<sequence length="349" mass="38557">MVNVDTKLLVIFVELLSKRNATYVAEKMHMTAPAVSHSLGRLREIFDDPLFIRVPHGLTPTPKALELGPKVREMLDLWAAINEGDIAAFEPAEATGTFNISFAGTLGDALFDRFLLRIKRLAPGLQVRLTESSSWEADVAAMRANELDLAFSPFPTRHPEIVEEVVTSFNMWVCARKGHPILSNGCTLEQYLDCEHIFVAQGSPGARVAPSLIPLDYALQQRGLKRNSTMTVHGWRTQAEVAAQTDMIFTVNSLMKELVCQTYELNAFPLPAELETVLGLNMLWHRSRNTHPMLVWARQLFKQVVAEYTGQPVDASGHPALPSDGSGKGKAARSGKGDPEKEGETRLSV</sequence>
<dbReference type="InterPro" id="IPR050389">
    <property type="entry name" value="LysR-type_TF"/>
</dbReference>
<proteinExistence type="inferred from homology"/>
<evidence type="ECO:0000256" key="1">
    <source>
        <dbReference type="ARBA" id="ARBA00009437"/>
    </source>
</evidence>
<name>A0AAD2EIY0_9RALS</name>
<comment type="similarity">
    <text evidence="1">Belongs to the LysR transcriptional regulatory family.</text>
</comment>
<comment type="caution">
    <text evidence="7">The sequence shown here is derived from an EMBL/GenBank/DDBJ whole genome shotgun (WGS) entry which is preliminary data.</text>
</comment>
<feature type="domain" description="HTH lysR-type" evidence="6">
    <location>
        <begin position="4"/>
        <end position="61"/>
    </location>
</feature>
<dbReference type="GO" id="GO:0003677">
    <property type="term" value="F:DNA binding"/>
    <property type="evidence" value="ECO:0007669"/>
    <property type="project" value="UniProtKB-KW"/>
</dbReference>
<dbReference type="Proteomes" id="UP001190002">
    <property type="component" value="Unassembled WGS sequence"/>
</dbReference>
<feature type="region of interest" description="Disordered" evidence="5">
    <location>
        <begin position="312"/>
        <end position="349"/>
    </location>
</feature>
<dbReference type="Gene3D" id="3.40.190.10">
    <property type="entry name" value="Periplasmic binding protein-like II"/>
    <property type="match status" value="2"/>
</dbReference>
<reference evidence="7" key="1">
    <citation type="submission" date="2023-07" db="EMBL/GenBank/DDBJ databases">
        <authorList>
            <person name="Peeters C."/>
        </authorList>
    </citation>
    <scope>NUCLEOTIDE SEQUENCE</scope>
    <source>
        <strain evidence="7">R-77591</strain>
    </source>
</reference>
<dbReference type="InterPro" id="IPR036390">
    <property type="entry name" value="WH_DNA-bd_sf"/>
</dbReference>
<evidence type="ECO:0000256" key="4">
    <source>
        <dbReference type="ARBA" id="ARBA00023163"/>
    </source>
</evidence>
<dbReference type="GO" id="GO:0003700">
    <property type="term" value="F:DNA-binding transcription factor activity"/>
    <property type="evidence" value="ECO:0007669"/>
    <property type="project" value="InterPro"/>
</dbReference>
<evidence type="ECO:0000256" key="2">
    <source>
        <dbReference type="ARBA" id="ARBA00023015"/>
    </source>
</evidence>
<dbReference type="SUPFAM" id="SSF46785">
    <property type="entry name" value="Winged helix' DNA-binding domain"/>
    <property type="match status" value="1"/>
</dbReference>
<dbReference type="PANTHER" id="PTHR30118">
    <property type="entry name" value="HTH-TYPE TRANSCRIPTIONAL REGULATOR LEUO-RELATED"/>
    <property type="match status" value="1"/>
</dbReference>